<organism evidence="3 4">
    <name type="scientific">Botryobasidium botryosum (strain FD-172 SS1)</name>
    <dbReference type="NCBI Taxonomy" id="930990"/>
    <lineage>
        <taxon>Eukaryota</taxon>
        <taxon>Fungi</taxon>
        <taxon>Dikarya</taxon>
        <taxon>Basidiomycota</taxon>
        <taxon>Agaricomycotina</taxon>
        <taxon>Agaricomycetes</taxon>
        <taxon>Cantharellales</taxon>
        <taxon>Botryobasidiaceae</taxon>
        <taxon>Botryobasidium</taxon>
    </lineage>
</organism>
<dbReference type="EMBL" id="KL198017">
    <property type="protein sequence ID" value="KDQ20986.1"/>
    <property type="molecule type" value="Genomic_DNA"/>
</dbReference>
<feature type="domain" description="Rit1 N-terminal" evidence="2">
    <location>
        <begin position="17"/>
        <end position="283"/>
    </location>
</feature>
<keyword evidence="4" id="KW-1185">Reference proteome</keyword>
<dbReference type="PANTHER" id="PTHR31811:SF0">
    <property type="entry name" value="TRNA A64-2'-O-RIBOSYLPHOSPHATE TRANSFERASE"/>
    <property type="match status" value="1"/>
</dbReference>
<dbReference type="GO" id="GO:0019988">
    <property type="term" value="P:charged-tRNA amino acid modification"/>
    <property type="evidence" value="ECO:0007669"/>
    <property type="project" value="InterPro"/>
</dbReference>
<protein>
    <recommendedName>
        <fullName evidence="5">Initiator tRNA phosphoribosyl transferase</fullName>
    </recommendedName>
</protein>
<dbReference type="InParanoid" id="A0A067NB34"/>
<evidence type="ECO:0000313" key="4">
    <source>
        <dbReference type="Proteomes" id="UP000027195"/>
    </source>
</evidence>
<dbReference type="OrthoDB" id="45256at2759"/>
<dbReference type="Proteomes" id="UP000027195">
    <property type="component" value="Unassembled WGS sequence"/>
</dbReference>
<dbReference type="PIRSF" id="PIRSF007747">
    <property type="entry name" value="Ribosyl_Ptfrase"/>
    <property type="match status" value="1"/>
</dbReference>
<dbReference type="GO" id="GO:0005737">
    <property type="term" value="C:cytoplasm"/>
    <property type="evidence" value="ECO:0007669"/>
    <property type="project" value="TreeGrafter"/>
</dbReference>
<name>A0A067NB34_BOTB1</name>
<proteinExistence type="predicted"/>
<dbReference type="GO" id="GO:0043399">
    <property type="term" value="F:tRNA adenosine(64)-2'-O-ribosylphosphate transferase activity"/>
    <property type="evidence" value="ECO:0007669"/>
    <property type="project" value="InterPro"/>
</dbReference>
<reference evidence="4" key="1">
    <citation type="journal article" date="2014" name="Proc. Natl. Acad. Sci. U.S.A.">
        <title>Extensive sampling of basidiomycete genomes demonstrates inadequacy of the white-rot/brown-rot paradigm for wood decay fungi.</title>
        <authorList>
            <person name="Riley R."/>
            <person name="Salamov A.A."/>
            <person name="Brown D.W."/>
            <person name="Nagy L.G."/>
            <person name="Floudas D."/>
            <person name="Held B.W."/>
            <person name="Levasseur A."/>
            <person name="Lombard V."/>
            <person name="Morin E."/>
            <person name="Otillar R."/>
            <person name="Lindquist E.A."/>
            <person name="Sun H."/>
            <person name="LaButti K.M."/>
            <person name="Schmutz J."/>
            <person name="Jabbour D."/>
            <person name="Luo H."/>
            <person name="Baker S.E."/>
            <person name="Pisabarro A.G."/>
            <person name="Walton J.D."/>
            <person name="Blanchette R.A."/>
            <person name="Henrissat B."/>
            <person name="Martin F."/>
            <person name="Cullen D."/>
            <person name="Hibbett D.S."/>
            <person name="Grigoriev I.V."/>
        </authorList>
    </citation>
    <scope>NUCLEOTIDE SEQUENCE [LARGE SCALE GENOMIC DNA]</scope>
    <source>
        <strain evidence="4">FD-172 SS1</strain>
    </source>
</reference>
<dbReference type="Pfam" id="PF04179">
    <property type="entry name" value="Init_tRNA_PT"/>
    <property type="match status" value="1"/>
</dbReference>
<dbReference type="HOGENOM" id="CLU_027654_1_1_1"/>
<sequence>MDINGLDISPQSTLHIIQKEKTDIYNRLRSIREDVEFVTRISAHYSHLPIVANQRCGAWYLDPAIASPEIVYFKSTDGHTGQWDFNLRRANLHLLPLIECSGGIIIVDSTRRGKRFPDALSKTIPIWCCVVNGALASQSKALPLGWNDKLYTSQAAVSRSEHSQMEFRVGDWIKKLTASTFTLSALSKPLRPMWLSPASTLPDLSPDSDIPFFPVICLSASKHVDSQPDGLESRPGFTYVQGSGDDHELWSQGLTPRLFWEHAKALLECSRTELPSFVRALVEQSQTPALAFTDTAQLSAVAIADRFHLGVCSGTLPNNPPLPPPCNAAIIVVPKDSEEDLTPDCASPPVIRLCNPPGKRGQHSFLSSVLPTATEFIRSKLAQGYTVLVASQKGDDTSLGIAIVALQYFFNEAGSYTGEDESRTSGSICSLLRDVQRAPDNRNFTVSKASIRKRLELIQQRIPDANPSRTTLKRVNEFLLTPRGFRRNLPSLAQTHEGSHLLNG</sequence>
<dbReference type="InterPro" id="IPR007306">
    <property type="entry name" value="Rit1"/>
</dbReference>
<dbReference type="InterPro" id="IPR033421">
    <property type="entry name" value="Rit1_DUSP-like"/>
</dbReference>
<evidence type="ECO:0000259" key="2">
    <source>
        <dbReference type="Pfam" id="PF17184"/>
    </source>
</evidence>
<evidence type="ECO:0000313" key="3">
    <source>
        <dbReference type="EMBL" id="KDQ20986.1"/>
    </source>
</evidence>
<evidence type="ECO:0000259" key="1">
    <source>
        <dbReference type="Pfam" id="PF04179"/>
    </source>
</evidence>
<feature type="domain" description="Rit1 DUSP-like" evidence="1">
    <location>
        <begin position="356"/>
        <end position="479"/>
    </location>
</feature>
<dbReference type="InterPro" id="IPR033449">
    <property type="entry name" value="Rit1_N"/>
</dbReference>
<dbReference type="FunCoup" id="A0A067NB34">
    <property type="interactions" value="18"/>
</dbReference>
<dbReference type="AlphaFoldDB" id="A0A067NB34"/>
<gene>
    <name evidence="3" type="ORF">BOTBODRAFT_100195</name>
</gene>
<dbReference type="Pfam" id="PF17184">
    <property type="entry name" value="Rit1_C"/>
    <property type="match status" value="1"/>
</dbReference>
<evidence type="ECO:0008006" key="5">
    <source>
        <dbReference type="Google" id="ProtNLM"/>
    </source>
</evidence>
<accession>A0A067NB34</accession>
<dbReference type="PANTHER" id="PTHR31811">
    <property type="entry name" value="TRNA A64-2'-O-RIBOSYLPHOSPHATE TRANSFERASE"/>
    <property type="match status" value="1"/>
</dbReference>